<evidence type="ECO:0000313" key="3">
    <source>
        <dbReference type="Proteomes" id="UP000694005"/>
    </source>
</evidence>
<dbReference type="EMBL" id="LS974622">
    <property type="protein sequence ID" value="CAG7870045.1"/>
    <property type="molecule type" value="Genomic_DNA"/>
</dbReference>
<gene>
    <name evidence="2" type="ORF">BRAPAZ1V2_A06P22850.2</name>
</gene>
<sequence length="83" mass="9728">MLNLVYLMFMADPRLPIIFFFITCLLDLGCLSRFKLFSGARCRTKPVLMWVSTSSISFGEAFFQLSLWWLFVFLWLQLVEACS</sequence>
<accession>A0A8D9G5H0</accession>
<feature type="transmembrane region" description="Helical" evidence="1">
    <location>
        <begin position="15"/>
        <end position="36"/>
    </location>
</feature>
<evidence type="ECO:0000256" key="1">
    <source>
        <dbReference type="SAM" id="Phobius"/>
    </source>
</evidence>
<organism evidence="2 3">
    <name type="scientific">Brassica campestris</name>
    <name type="common">Field mustard</name>
    <dbReference type="NCBI Taxonomy" id="3711"/>
    <lineage>
        <taxon>Eukaryota</taxon>
        <taxon>Viridiplantae</taxon>
        <taxon>Streptophyta</taxon>
        <taxon>Embryophyta</taxon>
        <taxon>Tracheophyta</taxon>
        <taxon>Spermatophyta</taxon>
        <taxon>Magnoliopsida</taxon>
        <taxon>eudicotyledons</taxon>
        <taxon>Gunneridae</taxon>
        <taxon>Pentapetalae</taxon>
        <taxon>rosids</taxon>
        <taxon>malvids</taxon>
        <taxon>Brassicales</taxon>
        <taxon>Brassicaceae</taxon>
        <taxon>Brassiceae</taxon>
        <taxon>Brassica</taxon>
    </lineage>
</organism>
<keyword evidence="1" id="KW-1133">Transmembrane helix</keyword>
<keyword evidence="1" id="KW-0472">Membrane</keyword>
<keyword evidence="1" id="KW-0812">Transmembrane</keyword>
<name>A0A8D9G5H0_BRACM</name>
<reference evidence="2 3" key="1">
    <citation type="submission" date="2021-07" db="EMBL/GenBank/DDBJ databases">
        <authorList>
            <consortium name="Genoscope - CEA"/>
            <person name="William W."/>
        </authorList>
    </citation>
    <scope>NUCLEOTIDE SEQUENCE [LARGE SCALE GENOMIC DNA]</scope>
</reference>
<protein>
    <submittedName>
        <fullName evidence="2">Uncharacterized protein</fullName>
    </submittedName>
</protein>
<dbReference type="Gramene" id="A06p22850.2_BraZ1">
    <property type="protein sequence ID" value="A06p22850.2_BraZ1.CDS"/>
    <property type="gene ID" value="A06g22850.2_BraZ1"/>
</dbReference>
<proteinExistence type="predicted"/>
<evidence type="ECO:0000313" key="2">
    <source>
        <dbReference type="EMBL" id="CAG7870045.1"/>
    </source>
</evidence>
<feature type="transmembrane region" description="Helical" evidence="1">
    <location>
        <begin position="48"/>
        <end position="76"/>
    </location>
</feature>
<dbReference type="Proteomes" id="UP000694005">
    <property type="component" value="Chromosome A06"/>
</dbReference>
<dbReference type="AlphaFoldDB" id="A0A8D9G5H0"/>